<dbReference type="InterPro" id="IPR010982">
    <property type="entry name" value="Lambda_DNA-bd_dom_sf"/>
</dbReference>
<keyword evidence="3" id="KW-0489">Methyltransferase</keyword>
<dbReference type="PROSITE" id="PS50943">
    <property type="entry name" value="HTH_CROC1"/>
    <property type="match status" value="1"/>
</dbReference>
<dbReference type="GO" id="GO:0003677">
    <property type="term" value="F:DNA binding"/>
    <property type="evidence" value="ECO:0007669"/>
    <property type="project" value="InterPro"/>
</dbReference>
<dbReference type="GO" id="GO:0032259">
    <property type="term" value="P:methylation"/>
    <property type="evidence" value="ECO:0007669"/>
    <property type="project" value="UniProtKB-KW"/>
</dbReference>
<dbReference type="GO" id="GO:0008168">
    <property type="term" value="F:methyltransferase activity"/>
    <property type="evidence" value="ECO:0007669"/>
    <property type="project" value="UniProtKB-KW"/>
</dbReference>
<dbReference type="PANTHER" id="PTHR42942">
    <property type="entry name" value="6-O-METHYLGUANINE DNA METHYLTRANSFERASE"/>
    <property type="match status" value="1"/>
</dbReference>
<dbReference type="Pfam" id="PF01381">
    <property type="entry name" value="HTH_3"/>
    <property type="match status" value="1"/>
</dbReference>
<evidence type="ECO:0000259" key="2">
    <source>
        <dbReference type="PROSITE" id="PS50943"/>
    </source>
</evidence>
<dbReference type="AlphaFoldDB" id="A0A0G3GTK0"/>
<reference evidence="3 4" key="1">
    <citation type="journal article" date="2015" name="Genome Announc.">
        <title>Complete Genome Sequence of the Type Strain Corynebacterium mustelae DSM 45274, Isolated from Various Tissues of a Male Ferret with Lethal Sepsis.</title>
        <authorList>
            <person name="Ruckert C."/>
            <person name="Eimer J."/>
            <person name="Winkler A."/>
            <person name="Tauch A."/>
        </authorList>
    </citation>
    <scope>NUCLEOTIDE SEQUENCE [LARGE SCALE GENOMIC DNA]</scope>
    <source>
        <strain evidence="3 4">DSM 45274</strain>
    </source>
</reference>
<dbReference type="STRING" id="571915.CMUST_00510"/>
<keyword evidence="1" id="KW-0227">DNA damage</keyword>
<dbReference type="RefSeq" id="WP_158408174.1">
    <property type="nucleotide sequence ID" value="NZ_CP011542.1"/>
</dbReference>
<keyword evidence="3" id="KW-0808">Transferase</keyword>
<keyword evidence="4" id="KW-1185">Reference proteome</keyword>
<evidence type="ECO:0000313" key="4">
    <source>
        <dbReference type="Proteomes" id="UP000035199"/>
    </source>
</evidence>
<dbReference type="SUPFAM" id="SSF47413">
    <property type="entry name" value="lambda repressor-like DNA-binding domains"/>
    <property type="match status" value="1"/>
</dbReference>
<organism evidence="3 4">
    <name type="scientific">Corynebacterium mustelae</name>
    <dbReference type="NCBI Taxonomy" id="571915"/>
    <lineage>
        <taxon>Bacteria</taxon>
        <taxon>Bacillati</taxon>
        <taxon>Actinomycetota</taxon>
        <taxon>Actinomycetes</taxon>
        <taxon>Mycobacteriales</taxon>
        <taxon>Corynebacteriaceae</taxon>
        <taxon>Corynebacterium</taxon>
    </lineage>
</organism>
<dbReference type="Pfam" id="PF01035">
    <property type="entry name" value="DNA_binding_1"/>
    <property type="match status" value="1"/>
</dbReference>
<dbReference type="Gene3D" id="1.10.260.40">
    <property type="entry name" value="lambda repressor-like DNA-binding domains"/>
    <property type="match status" value="1"/>
</dbReference>
<accession>A0A0G3GTK0</accession>
<dbReference type="EMBL" id="CP011542">
    <property type="protein sequence ID" value="AKK04459.1"/>
    <property type="molecule type" value="Genomic_DNA"/>
</dbReference>
<dbReference type="Proteomes" id="UP000035199">
    <property type="component" value="Chromosome"/>
</dbReference>
<dbReference type="OrthoDB" id="9132167at2"/>
<protein>
    <submittedName>
        <fullName evidence="3">Putative methylated DNA-protein cysteine methyltransferase</fullName>
    </submittedName>
</protein>
<proteinExistence type="predicted"/>
<evidence type="ECO:0000256" key="1">
    <source>
        <dbReference type="ARBA" id="ARBA00022763"/>
    </source>
</evidence>
<dbReference type="Gene3D" id="1.10.10.10">
    <property type="entry name" value="Winged helix-like DNA-binding domain superfamily/Winged helix DNA-binding domain"/>
    <property type="match status" value="1"/>
</dbReference>
<dbReference type="KEGG" id="cmv:CMUST_00510"/>
<dbReference type="InterPro" id="IPR052520">
    <property type="entry name" value="ATL_DNA_repair"/>
</dbReference>
<evidence type="ECO:0000313" key="3">
    <source>
        <dbReference type="EMBL" id="AKK04459.1"/>
    </source>
</evidence>
<name>A0A0G3GTK0_9CORY</name>
<dbReference type="CDD" id="cd06445">
    <property type="entry name" value="ATase"/>
    <property type="match status" value="1"/>
</dbReference>
<sequence length="223" mass="24973">MLIDDLTDAILSCCDRIPPGMVVAYGDIAAQVGCNPRHVGRIMRTHGHVTCWWRVVRADGTSAVADRARPLWEAEGIISAAGRVDMASYRFDFDDDSRDFPHFSSAKSSKPAVVEKTPSDGEQVASLREMSGLSIEQLGKLFGVSRRSVRNWMNGHRMANRHQERLSMLISEIRSLPGETPDEKRDALFYSVDKPSRYRELVSNVERPVQLQYPPFSPGEPLS</sequence>
<feature type="domain" description="HTH cro/C1-type" evidence="2">
    <location>
        <begin position="124"/>
        <end position="157"/>
    </location>
</feature>
<gene>
    <name evidence="3" type="ORF">CMUST_00510</name>
</gene>
<reference evidence="4" key="2">
    <citation type="submission" date="2015-05" db="EMBL/GenBank/DDBJ databases">
        <title>Complete genome sequence of Corynebacterium mustelae DSM 45274, isolated from various tissues of a male ferret with lethal sepsis.</title>
        <authorList>
            <person name="Ruckert C."/>
            <person name="Albersmeier A."/>
            <person name="Winkler A."/>
            <person name="Tauch A."/>
        </authorList>
    </citation>
    <scope>NUCLEOTIDE SEQUENCE [LARGE SCALE GENOMIC DNA]</scope>
    <source>
        <strain evidence="4">DSM 45274</strain>
    </source>
</reference>
<dbReference type="InterPro" id="IPR014048">
    <property type="entry name" value="MethylDNA_cys_MeTrfase_DNA-bd"/>
</dbReference>
<dbReference type="GO" id="GO:0006281">
    <property type="term" value="P:DNA repair"/>
    <property type="evidence" value="ECO:0007669"/>
    <property type="project" value="InterPro"/>
</dbReference>
<dbReference type="PATRIC" id="fig|571915.4.peg.106"/>
<dbReference type="InterPro" id="IPR036388">
    <property type="entry name" value="WH-like_DNA-bd_sf"/>
</dbReference>
<dbReference type="SUPFAM" id="SSF46767">
    <property type="entry name" value="Methylated DNA-protein cysteine methyltransferase, C-terminal domain"/>
    <property type="match status" value="1"/>
</dbReference>
<dbReference type="InterPro" id="IPR036217">
    <property type="entry name" value="MethylDNA_cys_MeTrfase_DNAb"/>
</dbReference>
<dbReference type="CDD" id="cd00093">
    <property type="entry name" value="HTH_XRE"/>
    <property type="match status" value="1"/>
</dbReference>
<dbReference type="PANTHER" id="PTHR42942:SF1">
    <property type="entry name" value="ALKYLTRANSFERASE-LIKE PROTEIN 1"/>
    <property type="match status" value="1"/>
</dbReference>
<dbReference type="InterPro" id="IPR001387">
    <property type="entry name" value="Cro/C1-type_HTH"/>
</dbReference>